<dbReference type="Proteomes" id="UP001066276">
    <property type="component" value="Chromosome 6"/>
</dbReference>
<evidence type="ECO:0000313" key="1">
    <source>
        <dbReference type="EMBL" id="KAJ1138106.1"/>
    </source>
</evidence>
<accession>A0AAV7QCI6</accession>
<keyword evidence="2" id="KW-1185">Reference proteome</keyword>
<gene>
    <name evidence="1" type="ORF">NDU88_004497</name>
</gene>
<comment type="caution">
    <text evidence="1">The sequence shown here is derived from an EMBL/GenBank/DDBJ whole genome shotgun (WGS) entry which is preliminary data.</text>
</comment>
<evidence type="ECO:0000313" key="2">
    <source>
        <dbReference type="Proteomes" id="UP001066276"/>
    </source>
</evidence>
<dbReference type="AlphaFoldDB" id="A0AAV7QCI6"/>
<organism evidence="1 2">
    <name type="scientific">Pleurodeles waltl</name>
    <name type="common">Iberian ribbed newt</name>
    <dbReference type="NCBI Taxonomy" id="8319"/>
    <lineage>
        <taxon>Eukaryota</taxon>
        <taxon>Metazoa</taxon>
        <taxon>Chordata</taxon>
        <taxon>Craniata</taxon>
        <taxon>Vertebrata</taxon>
        <taxon>Euteleostomi</taxon>
        <taxon>Amphibia</taxon>
        <taxon>Batrachia</taxon>
        <taxon>Caudata</taxon>
        <taxon>Salamandroidea</taxon>
        <taxon>Salamandridae</taxon>
        <taxon>Pleurodelinae</taxon>
        <taxon>Pleurodeles</taxon>
    </lineage>
</organism>
<dbReference type="EMBL" id="JANPWB010000010">
    <property type="protein sequence ID" value="KAJ1138106.1"/>
    <property type="molecule type" value="Genomic_DNA"/>
</dbReference>
<proteinExistence type="predicted"/>
<sequence>MTPVAFCSIEGKKRTKEWPSKPHGGHMGLSLAHLTRVTLSGGSCGVPGLLDTRRKYLTVPKTLVHAGVVGIIKQARDGTMSEMLKTGAARARPLDLVTDGAFKMHTSEIMLCVDSRALNRCIAQFSERDGETEEETEIKVCSITEGMVMQGEWVKAVGEDPILQQVYDALQK</sequence>
<protein>
    <submittedName>
        <fullName evidence="1">Uncharacterized protein</fullName>
    </submittedName>
</protein>
<name>A0AAV7QCI6_PLEWA</name>
<reference evidence="1" key="1">
    <citation type="journal article" date="2022" name="bioRxiv">
        <title>Sequencing and chromosome-scale assembly of the giantPleurodeles waltlgenome.</title>
        <authorList>
            <person name="Brown T."/>
            <person name="Elewa A."/>
            <person name="Iarovenko S."/>
            <person name="Subramanian E."/>
            <person name="Araus A.J."/>
            <person name="Petzold A."/>
            <person name="Susuki M."/>
            <person name="Suzuki K.-i.T."/>
            <person name="Hayashi T."/>
            <person name="Toyoda A."/>
            <person name="Oliveira C."/>
            <person name="Osipova E."/>
            <person name="Leigh N.D."/>
            <person name="Simon A."/>
            <person name="Yun M.H."/>
        </authorList>
    </citation>
    <scope>NUCLEOTIDE SEQUENCE</scope>
    <source>
        <strain evidence="1">20211129_DDA</strain>
        <tissue evidence="1">Liver</tissue>
    </source>
</reference>